<organism evidence="1 2">
    <name type="scientific">Aspergillus melleus</name>
    <dbReference type="NCBI Taxonomy" id="138277"/>
    <lineage>
        <taxon>Eukaryota</taxon>
        <taxon>Fungi</taxon>
        <taxon>Dikarya</taxon>
        <taxon>Ascomycota</taxon>
        <taxon>Pezizomycotina</taxon>
        <taxon>Eurotiomycetes</taxon>
        <taxon>Eurotiomycetidae</taxon>
        <taxon>Eurotiales</taxon>
        <taxon>Aspergillaceae</taxon>
        <taxon>Aspergillus</taxon>
        <taxon>Aspergillus subgen. Circumdati</taxon>
    </lineage>
</organism>
<dbReference type="Proteomes" id="UP001177260">
    <property type="component" value="Unassembled WGS sequence"/>
</dbReference>
<dbReference type="EMBL" id="JAOPJF010000083">
    <property type="protein sequence ID" value="KAK1140431.1"/>
    <property type="molecule type" value="Genomic_DNA"/>
</dbReference>
<sequence>MTSAGQEPYGNDARALNSDQVVPNDAGEEATRSLQVTVDLESLQVQGERTLQEGGFRSARGPLICGAMCSHPDASMCTLRPSHCCPLVAKLRDPHIVRTRGRRGGWEMLYW</sequence>
<name>A0ACC3AS97_9EURO</name>
<keyword evidence="2" id="KW-1185">Reference proteome</keyword>
<accession>A0ACC3AS97</accession>
<proteinExistence type="predicted"/>
<evidence type="ECO:0000313" key="1">
    <source>
        <dbReference type="EMBL" id="KAK1140431.1"/>
    </source>
</evidence>
<gene>
    <name evidence="1" type="ORF">N8T08_010377</name>
</gene>
<evidence type="ECO:0000313" key="2">
    <source>
        <dbReference type="Proteomes" id="UP001177260"/>
    </source>
</evidence>
<protein>
    <submittedName>
        <fullName evidence="1">Uncharacterized protein</fullName>
    </submittedName>
</protein>
<comment type="caution">
    <text evidence="1">The sequence shown here is derived from an EMBL/GenBank/DDBJ whole genome shotgun (WGS) entry which is preliminary data.</text>
</comment>
<reference evidence="1 2" key="1">
    <citation type="journal article" date="2023" name="ACS Omega">
        <title>Identification of the Neoaspergillic Acid Biosynthesis Gene Cluster by Establishing an In Vitro CRISPR-Ribonucleoprotein Genetic System in Aspergillus melleus.</title>
        <authorList>
            <person name="Yuan B."/>
            <person name="Grau M.F."/>
            <person name="Murata R.M."/>
            <person name="Torok T."/>
            <person name="Venkateswaran K."/>
            <person name="Stajich J.E."/>
            <person name="Wang C.C.C."/>
        </authorList>
    </citation>
    <scope>NUCLEOTIDE SEQUENCE [LARGE SCALE GENOMIC DNA]</scope>
    <source>
        <strain evidence="1 2">IMV 1140</strain>
    </source>
</reference>